<organism evidence="1 2">
    <name type="scientific">Ilumatobacter coccineus (strain NBRC 103263 / KCTC 29153 / YM16-304)</name>
    <dbReference type="NCBI Taxonomy" id="1313172"/>
    <lineage>
        <taxon>Bacteria</taxon>
        <taxon>Bacillati</taxon>
        <taxon>Actinomycetota</taxon>
        <taxon>Acidimicrobiia</taxon>
        <taxon>Acidimicrobiales</taxon>
        <taxon>Ilumatobacteraceae</taxon>
        <taxon>Ilumatobacter</taxon>
    </lineage>
</organism>
<dbReference type="KEGG" id="aym:YM304_26800"/>
<keyword evidence="2" id="KW-1185">Reference proteome</keyword>
<sequence length="150" mass="16059">MTTFRPGDRIRYETIDDDGFPFVRYGFVGGEAVDGGPVVVMLDGELAGAVVDVATLAPVHIGTVSLVLDGRDLLEDPSLRQGLVNLWLAEAEDAGLQIGALRMIGTGVRHANDAYVLAELDACDENYVLKASACTERSDAVIVRADRPTR</sequence>
<name>A0A6C7E5D5_ILUCY</name>
<gene>
    <name evidence="1" type="ORF">YM304_26800</name>
</gene>
<dbReference type="Proteomes" id="UP000011863">
    <property type="component" value="Chromosome"/>
</dbReference>
<proteinExistence type="predicted"/>
<evidence type="ECO:0000313" key="1">
    <source>
        <dbReference type="EMBL" id="BAN02994.1"/>
    </source>
</evidence>
<accession>A0A6C7E5D5</accession>
<dbReference type="RefSeq" id="WP_015442241.1">
    <property type="nucleotide sequence ID" value="NC_020520.1"/>
</dbReference>
<dbReference type="OrthoDB" id="5244442at2"/>
<reference evidence="1 2" key="1">
    <citation type="journal article" date="2013" name="Int. J. Syst. Evol. Microbiol.">
        <title>Ilumatobacter nonamiense sp. nov. and Ilumatobacter coccineum sp. nov., isolated from seashore sand.</title>
        <authorList>
            <person name="Matsumoto A."/>
            <person name="Kasai H."/>
            <person name="Matsuo Y."/>
            <person name="Shizuri Y."/>
            <person name="Ichikawa N."/>
            <person name="Fujita N."/>
            <person name="Omura S."/>
            <person name="Takahashi Y."/>
        </authorList>
    </citation>
    <scope>NUCLEOTIDE SEQUENCE [LARGE SCALE GENOMIC DNA]</scope>
    <source>
        <strain evidence="2">NBRC 103263 / KCTC 29153 / YM16-304</strain>
    </source>
</reference>
<evidence type="ECO:0000313" key="2">
    <source>
        <dbReference type="Proteomes" id="UP000011863"/>
    </source>
</evidence>
<dbReference type="AlphaFoldDB" id="A0A6C7E5D5"/>
<protein>
    <submittedName>
        <fullName evidence="1">Uncharacterized protein</fullName>
    </submittedName>
</protein>
<dbReference type="EMBL" id="AP012057">
    <property type="protein sequence ID" value="BAN02994.1"/>
    <property type="molecule type" value="Genomic_DNA"/>
</dbReference>